<accession>A0A2M9R369</accession>
<comment type="catalytic activity">
    <reaction evidence="8">
        <text>meso-2,6-diaminopimelate + H(+) = L-lysine + CO2</text>
        <dbReference type="Rhea" id="RHEA:15101"/>
        <dbReference type="ChEBI" id="CHEBI:15378"/>
        <dbReference type="ChEBI" id="CHEBI:16526"/>
        <dbReference type="ChEBI" id="CHEBI:32551"/>
        <dbReference type="ChEBI" id="CHEBI:57791"/>
        <dbReference type="EC" id="4.1.1.20"/>
    </reaction>
</comment>
<dbReference type="InterPro" id="IPR022643">
    <property type="entry name" value="De-COase2_C"/>
</dbReference>
<evidence type="ECO:0000313" key="11">
    <source>
        <dbReference type="EMBL" id="PJR03304.1"/>
    </source>
</evidence>
<feature type="domain" description="Orn/DAP/Arg decarboxylase 2 N-terminal" evidence="10">
    <location>
        <begin position="26"/>
        <end position="271"/>
    </location>
</feature>
<organism evidence="11 12">
    <name type="scientific">Avrilella dinanensis</name>
    <dbReference type="NCBI Taxonomy" id="2008672"/>
    <lineage>
        <taxon>Bacteria</taxon>
        <taxon>Pseudomonadati</taxon>
        <taxon>Bacteroidota</taxon>
        <taxon>Flavobacteriia</taxon>
        <taxon>Flavobacteriales</taxon>
        <taxon>Flavobacteriaceae</taxon>
        <taxon>Avrilella</taxon>
    </lineage>
</organism>
<evidence type="ECO:0000256" key="4">
    <source>
        <dbReference type="ARBA" id="ARBA00023239"/>
    </source>
</evidence>
<evidence type="ECO:0000259" key="10">
    <source>
        <dbReference type="Pfam" id="PF02784"/>
    </source>
</evidence>
<dbReference type="InterPro" id="IPR009006">
    <property type="entry name" value="Ala_racemase/Decarboxylase_C"/>
</dbReference>
<keyword evidence="3 6" id="KW-0663">Pyridoxal phosphate</keyword>
<dbReference type="InterPro" id="IPR029066">
    <property type="entry name" value="PLP-binding_barrel"/>
</dbReference>
<dbReference type="OrthoDB" id="9802241at2"/>
<keyword evidence="8" id="KW-0457">Lysine biosynthesis</keyword>
<dbReference type="PRINTS" id="PR01181">
    <property type="entry name" value="DAPDCRBXLASE"/>
</dbReference>
<evidence type="ECO:0000256" key="7">
    <source>
        <dbReference type="RuleBase" id="RU003737"/>
    </source>
</evidence>
<keyword evidence="2 8" id="KW-0210">Decarboxylase</keyword>
<dbReference type="AlphaFoldDB" id="A0A2M9R369"/>
<dbReference type="FunFam" id="3.20.20.10:FF:000003">
    <property type="entry name" value="Diaminopimelate decarboxylase"/>
    <property type="match status" value="1"/>
</dbReference>
<feature type="modified residue" description="N6-(pyridoxal phosphate)lysine" evidence="6">
    <location>
        <position position="47"/>
    </location>
</feature>
<evidence type="ECO:0000256" key="6">
    <source>
        <dbReference type="PIRSR" id="PIRSR600183-50"/>
    </source>
</evidence>
<dbReference type="InterPro" id="IPR022644">
    <property type="entry name" value="De-COase2_N"/>
</dbReference>
<dbReference type="GO" id="GO:0009089">
    <property type="term" value="P:lysine biosynthetic process via diaminopimelate"/>
    <property type="evidence" value="ECO:0007669"/>
    <property type="project" value="UniProtKB-UniRule"/>
</dbReference>
<dbReference type="InterPro" id="IPR002986">
    <property type="entry name" value="DAP_deCOOHase_LysA"/>
</dbReference>
<dbReference type="Gene3D" id="3.20.20.10">
    <property type="entry name" value="Alanine racemase"/>
    <property type="match status" value="1"/>
</dbReference>
<dbReference type="UniPathway" id="UPA00034">
    <property type="reaction ID" value="UER00027"/>
</dbReference>
<dbReference type="RefSeq" id="WP_100676873.1">
    <property type="nucleotide sequence ID" value="NZ_NIPO01000001.1"/>
</dbReference>
<dbReference type="PANTHER" id="PTHR43727">
    <property type="entry name" value="DIAMINOPIMELATE DECARBOXYLASE"/>
    <property type="match status" value="1"/>
</dbReference>
<dbReference type="EMBL" id="NIPO01000001">
    <property type="protein sequence ID" value="PJR03304.1"/>
    <property type="molecule type" value="Genomic_DNA"/>
</dbReference>
<proteinExistence type="inferred from homology"/>
<evidence type="ECO:0000256" key="1">
    <source>
        <dbReference type="ARBA" id="ARBA00001933"/>
    </source>
</evidence>
<comment type="pathway">
    <text evidence="8">Amino-acid biosynthesis; L-lysine biosynthesis via DAP pathway; L-lysine from DL-2,6-diaminopimelate: step 1/1.</text>
</comment>
<reference evidence="11 12" key="1">
    <citation type="submission" date="2017-06" db="EMBL/GenBank/DDBJ databases">
        <title>Description of Avrilella dinanensis gen. nov. sp. nov.</title>
        <authorList>
            <person name="Leyer C."/>
            <person name="Sassi M."/>
            <person name="Minet J."/>
            <person name="Kayal S."/>
            <person name="Cattoir V."/>
        </authorList>
    </citation>
    <scope>NUCLEOTIDE SEQUENCE [LARGE SCALE GENOMIC DNA]</scope>
    <source>
        <strain evidence="11 12">UR159</strain>
    </source>
</reference>
<dbReference type="CDD" id="cd06828">
    <property type="entry name" value="PLPDE_III_DapDC"/>
    <property type="match status" value="1"/>
</dbReference>
<dbReference type="PROSITE" id="PS00878">
    <property type="entry name" value="ODR_DC_2_1"/>
    <property type="match status" value="1"/>
</dbReference>
<dbReference type="PANTHER" id="PTHR43727:SF2">
    <property type="entry name" value="GROUP IV DECARBOXYLASE"/>
    <property type="match status" value="1"/>
</dbReference>
<gene>
    <name evidence="11" type="primary">lysA</name>
    <name evidence="11" type="ORF">CDL10_01410</name>
</gene>
<dbReference type="SUPFAM" id="SSF50621">
    <property type="entry name" value="Alanine racemase C-terminal domain-like"/>
    <property type="match status" value="1"/>
</dbReference>
<evidence type="ECO:0000256" key="3">
    <source>
        <dbReference type="ARBA" id="ARBA00022898"/>
    </source>
</evidence>
<comment type="cofactor">
    <cofactor evidence="1 6 8">
        <name>pyridoxal 5'-phosphate</name>
        <dbReference type="ChEBI" id="CHEBI:597326"/>
    </cofactor>
</comment>
<evidence type="ECO:0000256" key="2">
    <source>
        <dbReference type="ARBA" id="ARBA00022793"/>
    </source>
</evidence>
<comment type="caution">
    <text evidence="11">The sequence shown here is derived from an EMBL/GenBank/DDBJ whole genome shotgun (WGS) entry which is preliminary data.</text>
</comment>
<keyword evidence="12" id="KW-1185">Reference proteome</keyword>
<comment type="similarity">
    <text evidence="7">Belongs to the Orn/Lys/Arg decarboxylase class-II family.</text>
</comment>
<dbReference type="PRINTS" id="PR01179">
    <property type="entry name" value="ODADCRBXLASE"/>
</dbReference>
<protein>
    <recommendedName>
        <fullName evidence="5 8">Diaminopimelate decarboxylase</fullName>
        <ecNumber evidence="5 8">4.1.1.20</ecNumber>
    </recommendedName>
</protein>
<name>A0A2M9R369_9FLAO</name>
<dbReference type="SUPFAM" id="SSF51419">
    <property type="entry name" value="PLP-binding barrel"/>
    <property type="match status" value="1"/>
</dbReference>
<dbReference type="Proteomes" id="UP000231960">
    <property type="component" value="Unassembled WGS sequence"/>
</dbReference>
<feature type="domain" description="Orn/DAP/Arg decarboxylase 2 C-terminal" evidence="9">
    <location>
        <begin position="17"/>
        <end position="360"/>
    </location>
</feature>
<dbReference type="Pfam" id="PF02784">
    <property type="entry name" value="Orn_Arg_deC_N"/>
    <property type="match status" value="1"/>
</dbReference>
<dbReference type="Gene3D" id="2.40.37.10">
    <property type="entry name" value="Lyase, Ornithine Decarboxylase, Chain A, domain 1"/>
    <property type="match status" value="1"/>
</dbReference>
<evidence type="ECO:0000313" key="12">
    <source>
        <dbReference type="Proteomes" id="UP000231960"/>
    </source>
</evidence>
<feature type="active site" description="Proton donor" evidence="6">
    <location>
        <position position="333"/>
    </location>
</feature>
<evidence type="ECO:0000256" key="5">
    <source>
        <dbReference type="NCBIfam" id="TIGR01048"/>
    </source>
</evidence>
<evidence type="ECO:0000259" key="9">
    <source>
        <dbReference type="Pfam" id="PF00278"/>
    </source>
</evidence>
<dbReference type="GO" id="GO:0008836">
    <property type="term" value="F:diaminopimelate decarboxylase activity"/>
    <property type="evidence" value="ECO:0007669"/>
    <property type="project" value="UniProtKB-UniRule"/>
</dbReference>
<keyword evidence="8" id="KW-0028">Amino-acid biosynthesis</keyword>
<evidence type="ECO:0000256" key="8">
    <source>
        <dbReference type="RuleBase" id="RU003738"/>
    </source>
</evidence>
<sequence length="382" mass="42970">MHLNNFVLQNNIETPAYIYDLPNLREILIKAKSAADRYGYHIHYAIKANNNNRILDTVQSFGFGADCVSGREIELAISSGFSNDEIFFAGVGKTDEEIVLALNSHILAFNVESVHELQVIGEWAKILNKNARIALRINPDVDAQTHHYITTGLQENKFGIFSHEISTALEIIRTNEHLKFVGLHFHVGSQITDLTVFKNLCLKVNEWNRWFSERGFIPEILNLGGGLGVDYNQPDSVPGKNFEEFFGIFHRFLEPLSNQKIHFELGRSLVAQCGSLLSRVLYIKNGLSKNFAILDAGMTELIRPALYQASHTIQNLNNSSGETHKYDIVGPICESSDCFGKDIFLQKLSRGNIIAVRTAGAYGEVMSSQYNLRKPLSIYFIE</sequence>
<dbReference type="Pfam" id="PF00278">
    <property type="entry name" value="Orn_DAP_Arg_deC"/>
    <property type="match status" value="1"/>
</dbReference>
<keyword evidence="4 8" id="KW-0456">Lyase</keyword>
<dbReference type="EC" id="4.1.1.20" evidence="5 8"/>
<dbReference type="NCBIfam" id="TIGR01048">
    <property type="entry name" value="lysA"/>
    <property type="match status" value="1"/>
</dbReference>
<dbReference type="InterPro" id="IPR000183">
    <property type="entry name" value="Orn/DAP/Arg_de-COase"/>
</dbReference>
<dbReference type="InterPro" id="IPR022653">
    <property type="entry name" value="De-COase2_pyr-phos_BS"/>
</dbReference>